<dbReference type="EC" id="1.11.1.7" evidence="6"/>
<dbReference type="Pfam" id="PF03098">
    <property type="entry name" value="An_peroxidase"/>
    <property type="match status" value="1"/>
</dbReference>
<keyword evidence="4" id="KW-0349">Heme</keyword>
<feature type="binding site" description="axial binding residue" evidence="4">
    <location>
        <position position="316"/>
    </location>
    <ligand>
        <name>heme b</name>
        <dbReference type="ChEBI" id="CHEBI:60344"/>
    </ligand>
    <ligandPart>
        <name>Fe</name>
        <dbReference type="ChEBI" id="CHEBI:18248"/>
    </ligandPart>
</feature>
<dbReference type="PRINTS" id="PR00457">
    <property type="entry name" value="ANPEROXIDASE"/>
</dbReference>
<dbReference type="AlphaFoldDB" id="A0A8S3QES4"/>
<dbReference type="GO" id="GO:0005576">
    <property type="term" value="C:extracellular region"/>
    <property type="evidence" value="ECO:0007669"/>
    <property type="project" value="UniProtKB-SubCell"/>
</dbReference>
<dbReference type="GO" id="GO:0006979">
    <property type="term" value="P:response to oxidative stress"/>
    <property type="evidence" value="ECO:0007669"/>
    <property type="project" value="InterPro"/>
</dbReference>
<evidence type="ECO:0000256" key="1">
    <source>
        <dbReference type="ARBA" id="ARBA00004613"/>
    </source>
</evidence>
<evidence type="ECO:0000256" key="4">
    <source>
        <dbReference type="PIRSR" id="PIRSR619791-2"/>
    </source>
</evidence>
<reference evidence="6" key="1">
    <citation type="submission" date="2021-03" db="EMBL/GenBank/DDBJ databases">
        <authorList>
            <person name="Bekaert M."/>
        </authorList>
    </citation>
    <scope>NUCLEOTIDE SEQUENCE</scope>
</reference>
<gene>
    <name evidence="6" type="ORF">MEDL_10379</name>
</gene>
<dbReference type="InterPro" id="IPR010255">
    <property type="entry name" value="Haem_peroxidase_sf"/>
</dbReference>
<evidence type="ECO:0000313" key="6">
    <source>
        <dbReference type="EMBL" id="CAG2195426.1"/>
    </source>
</evidence>
<dbReference type="InterPro" id="IPR019791">
    <property type="entry name" value="Haem_peroxidase_animal"/>
</dbReference>
<dbReference type="PANTHER" id="PTHR11475">
    <property type="entry name" value="OXIDASE/PEROXIDASE"/>
    <property type="match status" value="1"/>
</dbReference>
<dbReference type="EMBL" id="CAJPWZ010000519">
    <property type="protein sequence ID" value="CAG2195426.1"/>
    <property type="molecule type" value="Genomic_DNA"/>
</dbReference>
<keyword evidence="7" id="KW-1185">Reference proteome</keyword>
<keyword evidence="6" id="KW-0560">Oxidoreductase</keyword>
<keyword evidence="3" id="KW-0325">Glycoprotein</keyword>
<keyword evidence="4" id="KW-0408">Iron</keyword>
<proteinExistence type="predicted"/>
<keyword evidence="6" id="KW-0575">Peroxidase</keyword>
<organism evidence="6 7">
    <name type="scientific">Mytilus edulis</name>
    <name type="common">Blue mussel</name>
    <dbReference type="NCBI Taxonomy" id="6550"/>
    <lineage>
        <taxon>Eukaryota</taxon>
        <taxon>Metazoa</taxon>
        <taxon>Spiralia</taxon>
        <taxon>Lophotrochozoa</taxon>
        <taxon>Mollusca</taxon>
        <taxon>Bivalvia</taxon>
        <taxon>Autobranchia</taxon>
        <taxon>Pteriomorphia</taxon>
        <taxon>Mytilida</taxon>
        <taxon>Mytiloidea</taxon>
        <taxon>Mytilidae</taxon>
        <taxon>Mytilinae</taxon>
        <taxon>Mytilus</taxon>
    </lineage>
</organism>
<dbReference type="OrthoDB" id="823504at2759"/>
<protein>
    <submittedName>
        <fullName evidence="6">PXDN</fullName>
        <ecNumber evidence="6">1.11.1.7</ecNumber>
    </submittedName>
</protein>
<dbReference type="GO" id="GO:0046872">
    <property type="term" value="F:metal ion binding"/>
    <property type="evidence" value="ECO:0007669"/>
    <property type="project" value="UniProtKB-KW"/>
</dbReference>
<accession>A0A8S3QES4</accession>
<name>A0A8S3QES4_MYTED</name>
<dbReference type="PROSITE" id="PS50292">
    <property type="entry name" value="PEROXIDASE_3"/>
    <property type="match status" value="1"/>
</dbReference>
<keyword evidence="5" id="KW-0812">Transmembrane</keyword>
<dbReference type="Gene3D" id="1.10.640.10">
    <property type="entry name" value="Haem peroxidase domain superfamily, animal type"/>
    <property type="match status" value="1"/>
</dbReference>
<dbReference type="PANTHER" id="PTHR11475:SF4">
    <property type="entry name" value="CHORION PEROXIDASE"/>
    <property type="match status" value="1"/>
</dbReference>
<evidence type="ECO:0000256" key="2">
    <source>
        <dbReference type="ARBA" id="ARBA00022525"/>
    </source>
</evidence>
<feature type="transmembrane region" description="Helical" evidence="5">
    <location>
        <begin position="100"/>
        <end position="125"/>
    </location>
</feature>
<evidence type="ECO:0000256" key="5">
    <source>
        <dbReference type="SAM" id="Phobius"/>
    </source>
</evidence>
<dbReference type="SUPFAM" id="SSF48113">
    <property type="entry name" value="Heme-dependent peroxidases"/>
    <property type="match status" value="1"/>
</dbReference>
<keyword evidence="5" id="KW-1133">Transmembrane helix</keyword>
<evidence type="ECO:0000256" key="3">
    <source>
        <dbReference type="ARBA" id="ARBA00023180"/>
    </source>
</evidence>
<comment type="caution">
    <text evidence="6">The sequence shown here is derived from an EMBL/GenBank/DDBJ whole genome shotgun (WGS) entry which is preliminary data.</text>
</comment>
<dbReference type="Proteomes" id="UP000683360">
    <property type="component" value="Unassembled WGS sequence"/>
</dbReference>
<keyword evidence="2" id="KW-0964">Secreted</keyword>
<dbReference type="InterPro" id="IPR037120">
    <property type="entry name" value="Haem_peroxidase_sf_animal"/>
</dbReference>
<dbReference type="GO" id="GO:0140825">
    <property type="term" value="F:lactoperoxidase activity"/>
    <property type="evidence" value="ECO:0007669"/>
    <property type="project" value="UniProtKB-EC"/>
</dbReference>
<keyword evidence="5" id="KW-0472">Membrane</keyword>
<keyword evidence="4" id="KW-0479">Metal-binding</keyword>
<evidence type="ECO:0000313" key="7">
    <source>
        <dbReference type="Proteomes" id="UP000683360"/>
    </source>
</evidence>
<sequence length="554" mass="62221">MQAEREMKPRKKNRHCNHEGVQRLPTIPQCPYSVTIDCSSAVNFRTNDGSCNNLAHPYWGKSFTPFERYLIPEYDPSGTNLPRITGVNGLYFELKKSVQLYILPVLLLITLPSIKLFYDAVWAVMIDSNLQCCGNPFRSDCFPINVPAADPFYMGNIDCLNFVRSTTTPNLGCSFGKMKTSTGNKLPLDIPNGSGCASLNNLNKCFLAGDKRANVVPGLSSLHTIWVREHNRIADYLMINNQQWTDEEVFKNARKFVSAEIQHIVYKEFLPKILHPIFMFIFGLNPLSSGYFTGYNQNVKGIIRNEFSTAAYRFGHSLLRDHSFFDSTPHTLHNQFNNPDLVHQPQGIEGCTRGLYSHTSQGIDELLTPEITNKLFQTAPFNGGDLAAFNIQRGRDHGIPPYSKIVEACFGSAFVPTNFNPGVFGGLIFHSTTAASKLSSAYSDPADMDLFTAGTAENRMPGMGLGPTFSCIIAAQFKALKDGDRFFYESNVANPFTASQLNSIRQTTMARVICQNTDITSLQKDVFYYDHPIMKRFVFLFEIMIHLKTILHIH</sequence>
<dbReference type="GO" id="GO:0020037">
    <property type="term" value="F:heme binding"/>
    <property type="evidence" value="ECO:0007669"/>
    <property type="project" value="InterPro"/>
</dbReference>
<comment type="subcellular location">
    <subcellularLocation>
        <location evidence="1">Secreted</location>
    </subcellularLocation>
</comment>